<feature type="region of interest" description="Disordered" evidence="12">
    <location>
        <begin position="453"/>
        <end position="476"/>
    </location>
</feature>
<dbReference type="SMART" id="SM00320">
    <property type="entry name" value="WD40"/>
    <property type="match status" value="8"/>
</dbReference>
<dbReference type="InterPro" id="IPR037289">
    <property type="entry name" value="Elp2"/>
</dbReference>
<dbReference type="InterPro" id="IPR001680">
    <property type="entry name" value="WD40_rpt"/>
</dbReference>
<dbReference type="PANTHER" id="PTHR44111:SF1">
    <property type="entry name" value="ELONGATOR COMPLEX PROTEIN 2"/>
    <property type="match status" value="1"/>
</dbReference>
<dbReference type="AlphaFoldDB" id="A0A7S4RNV1"/>
<dbReference type="InterPro" id="IPR020472">
    <property type="entry name" value="WD40_PAC1"/>
</dbReference>
<dbReference type="SUPFAM" id="SSF50978">
    <property type="entry name" value="WD40 repeat-like"/>
    <property type="match status" value="2"/>
</dbReference>
<evidence type="ECO:0000256" key="2">
    <source>
        <dbReference type="ARBA" id="ARBA00004496"/>
    </source>
</evidence>
<sequence>MSLSTNCQSKLRLHGAAANSTPHSLLILTLPHQNSKITVYASSGIINLISSSSSSSPPPHVTKTLRTKTTKNANNESLDRVITSLCTISSRGIGCAFSDGTITTWWYNTKEDEWKEQVIVSTSQDDEMLYSITDLDGILVQDEDNKDTIVIVSGAANGVSLHTALKSENEDTSAETKVFSTLPASTVKLHPLSSSSNEILILMGTALPRFNKIGVYTLLPPSKDVKFHGYLLGHQDWITSFDILPLNDGEFKVASGSKDAKIRLWNIHAPISAGDTTTKVINNVEEGLLNEDTDEGLLDAFIEEDEDDSDDEEQHDAARLQIISSKSGEEEEEEEMMIVRNITLEALLIGHEETITSVSWRPFSSTNNTPTLMSSSMDRTILLWTSQKTQQDSEEEEEDKGVWMPMTRLGAAGGILGGSIGSSLLGFVDAAFLSECEIVGHGYGGSLHFFHSSSKEEEEGNDENKESDEEEKKGNDEMVEHWDVQSNITGHFRGVVDLDWEVLNGDYLLTVGYDQTCRLWAQVPTSSSSAEKTTWHEVGRPQVHGYDLTSITCIGYGASSSSSERKTGGEKKHRFVSGADEKLLRVFDAPSSTLRLLRSLRNEASAKDEEKEDRVERAYIPSLGLSNKAEAKEQMEEVEEIGGGGRELAEHHGKTQEEKEKEKEGNASTTSNEVSVEQQILEKNGMTNISPENDDDNILVKQTTKLPNERDLGVTSLWPEVGKLYGHYYEISCLTCSSPSSTDNDAVLVASACKARDVEHASIRLWNVNTNSCVEVLTGGHKSTVVTLSFSSDNKYLASSGKDRRLCIWQRHQKEAASPLSGGDDTQSLYKLAAAVDSAHKRIVWSVDFCPLDPTLLASGARDGAVRVWKIVSQEKEEEDDEVEVKEVCRFEPSFKIGKKAESVTAIAFAPKPILSSDGSGTEAVLAIGMECGMIEIWAVRLPDSMSSTTSGARLLLSIPPSDCHIDTVKKLAWRPCRTQEGKVGAKDTSVGLTLASCGMDHGVRVFDLDIVS</sequence>
<proteinExistence type="inferred from homology"/>
<organism evidence="13">
    <name type="scientific">Ditylum brightwellii</name>
    <dbReference type="NCBI Taxonomy" id="49249"/>
    <lineage>
        <taxon>Eukaryota</taxon>
        <taxon>Sar</taxon>
        <taxon>Stramenopiles</taxon>
        <taxon>Ochrophyta</taxon>
        <taxon>Bacillariophyta</taxon>
        <taxon>Mediophyceae</taxon>
        <taxon>Lithodesmiophycidae</taxon>
        <taxon>Lithodesmiales</taxon>
        <taxon>Lithodesmiaceae</taxon>
        <taxon>Ditylum</taxon>
    </lineage>
</organism>
<dbReference type="Gene3D" id="2.130.10.10">
    <property type="entry name" value="YVTN repeat-like/Quinoprotein amine dehydrogenase"/>
    <property type="match status" value="5"/>
</dbReference>
<dbReference type="PROSITE" id="PS50082">
    <property type="entry name" value="WD_REPEATS_2"/>
    <property type="match status" value="4"/>
</dbReference>
<dbReference type="SUPFAM" id="SSF50969">
    <property type="entry name" value="YVTN repeat-like/Quinoprotein amine dehydrogenase"/>
    <property type="match status" value="1"/>
</dbReference>
<dbReference type="PROSITE" id="PS50294">
    <property type="entry name" value="WD_REPEATS_REGION"/>
    <property type="match status" value="2"/>
</dbReference>
<evidence type="ECO:0000256" key="4">
    <source>
        <dbReference type="ARBA" id="ARBA00005881"/>
    </source>
</evidence>
<evidence type="ECO:0000256" key="6">
    <source>
        <dbReference type="ARBA" id="ARBA00022490"/>
    </source>
</evidence>
<dbReference type="GO" id="GO:0033588">
    <property type="term" value="C:elongator holoenzyme complex"/>
    <property type="evidence" value="ECO:0007669"/>
    <property type="project" value="InterPro"/>
</dbReference>
<evidence type="ECO:0000256" key="8">
    <source>
        <dbReference type="ARBA" id="ARBA00022694"/>
    </source>
</evidence>
<dbReference type="UniPathway" id="UPA00988"/>
<feature type="repeat" description="WD" evidence="11">
    <location>
        <begin position="837"/>
        <end position="879"/>
    </location>
</feature>
<dbReference type="GO" id="GO:0005634">
    <property type="term" value="C:nucleus"/>
    <property type="evidence" value="ECO:0007669"/>
    <property type="project" value="UniProtKB-SubCell"/>
</dbReference>
<comment type="pathway">
    <text evidence="3">tRNA modification; 5-methoxycarbonylmethyl-2-thiouridine-tRNA biosynthesis.</text>
</comment>
<keyword evidence="7 11" id="KW-0853">WD repeat</keyword>
<reference evidence="13" key="1">
    <citation type="submission" date="2021-01" db="EMBL/GenBank/DDBJ databases">
        <authorList>
            <person name="Corre E."/>
            <person name="Pelletier E."/>
            <person name="Niang G."/>
            <person name="Scheremetjew M."/>
            <person name="Finn R."/>
            <person name="Kale V."/>
            <person name="Holt S."/>
            <person name="Cochrane G."/>
            <person name="Meng A."/>
            <person name="Brown T."/>
            <person name="Cohen L."/>
        </authorList>
    </citation>
    <scope>NUCLEOTIDE SEQUENCE</scope>
    <source>
        <strain evidence="13">GSO104</strain>
    </source>
</reference>
<evidence type="ECO:0000256" key="9">
    <source>
        <dbReference type="ARBA" id="ARBA00022737"/>
    </source>
</evidence>
<protein>
    <recommendedName>
        <fullName evidence="5">Elongator complex protein 2</fullName>
    </recommendedName>
</protein>
<evidence type="ECO:0000256" key="10">
    <source>
        <dbReference type="ARBA" id="ARBA00023242"/>
    </source>
</evidence>
<dbReference type="InterPro" id="IPR011044">
    <property type="entry name" value="Quino_amine_DH_bsu"/>
</dbReference>
<evidence type="ECO:0000256" key="12">
    <source>
        <dbReference type="SAM" id="MobiDB-lite"/>
    </source>
</evidence>
<gene>
    <name evidence="13" type="ORF">DBRI00130_LOCUS21962</name>
</gene>
<name>A0A7S4RNV1_9STRA</name>
<dbReference type="EMBL" id="HBNS01027927">
    <property type="protein sequence ID" value="CAE4620664.1"/>
    <property type="molecule type" value="Transcribed_RNA"/>
</dbReference>
<evidence type="ECO:0000256" key="1">
    <source>
        <dbReference type="ARBA" id="ARBA00004123"/>
    </source>
</evidence>
<dbReference type="PANTHER" id="PTHR44111">
    <property type="entry name" value="ELONGATOR COMPLEX PROTEIN 2"/>
    <property type="match status" value="1"/>
</dbReference>
<feature type="compositionally biased region" description="Acidic residues" evidence="12">
    <location>
        <begin position="456"/>
        <end position="469"/>
    </location>
</feature>
<keyword evidence="10" id="KW-0539">Nucleus</keyword>
<evidence type="ECO:0000256" key="7">
    <source>
        <dbReference type="ARBA" id="ARBA00022574"/>
    </source>
</evidence>
<feature type="repeat" description="WD" evidence="11">
    <location>
        <begin position="778"/>
        <end position="810"/>
    </location>
</feature>
<feature type="repeat" description="WD" evidence="11">
    <location>
        <begin position="348"/>
        <end position="394"/>
    </location>
</feature>
<keyword evidence="8" id="KW-0819">tRNA processing</keyword>
<evidence type="ECO:0000256" key="11">
    <source>
        <dbReference type="PROSITE-ProRule" id="PRU00221"/>
    </source>
</evidence>
<comment type="subcellular location">
    <subcellularLocation>
        <location evidence="2">Cytoplasm</location>
    </subcellularLocation>
    <subcellularLocation>
        <location evidence="1">Nucleus</location>
    </subcellularLocation>
</comment>
<comment type="similarity">
    <text evidence="4">Belongs to the WD repeat ELP2 family.</text>
</comment>
<evidence type="ECO:0000256" key="3">
    <source>
        <dbReference type="ARBA" id="ARBA00005043"/>
    </source>
</evidence>
<dbReference type="PROSITE" id="PS00678">
    <property type="entry name" value="WD_REPEATS_1"/>
    <property type="match status" value="1"/>
</dbReference>
<keyword evidence="9" id="KW-0677">Repeat</keyword>
<dbReference type="Pfam" id="PF00400">
    <property type="entry name" value="WD40"/>
    <property type="match status" value="5"/>
</dbReference>
<dbReference type="GO" id="GO:0005737">
    <property type="term" value="C:cytoplasm"/>
    <property type="evidence" value="ECO:0007669"/>
    <property type="project" value="UniProtKB-SubCell"/>
</dbReference>
<dbReference type="GO" id="GO:0002098">
    <property type="term" value="P:tRNA wobble uridine modification"/>
    <property type="evidence" value="ECO:0007669"/>
    <property type="project" value="InterPro"/>
</dbReference>
<accession>A0A7S4RNV1</accession>
<evidence type="ECO:0000313" key="13">
    <source>
        <dbReference type="EMBL" id="CAE4620664.1"/>
    </source>
</evidence>
<keyword evidence="6" id="KW-0963">Cytoplasm</keyword>
<dbReference type="InterPro" id="IPR036322">
    <property type="entry name" value="WD40_repeat_dom_sf"/>
</dbReference>
<feature type="compositionally biased region" description="Basic and acidic residues" evidence="12">
    <location>
        <begin position="647"/>
        <end position="665"/>
    </location>
</feature>
<dbReference type="PRINTS" id="PR00320">
    <property type="entry name" value="GPROTEINBRPT"/>
</dbReference>
<evidence type="ECO:0000256" key="5">
    <source>
        <dbReference type="ARBA" id="ARBA00020267"/>
    </source>
</evidence>
<feature type="region of interest" description="Disordered" evidence="12">
    <location>
        <begin position="628"/>
        <end position="674"/>
    </location>
</feature>
<feature type="repeat" description="WD" evidence="11">
    <location>
        <begin position="231"/>
        <end position="267"/>
    </location>
</feature>
<dbReference type="InterPro" id="IPR019775">
    <property type="entry name" value="WD40_repeat_CS"/>
</dbReference>
<dbReference type="InterPro" id="IPR015943">
    <property type="entry name" value="WD40/YVTN_repeat-like_dom_sf"/>
</dbReference>